<name>A0ABT8KV86_9BACT</name>
<dbReference type="RefSeq" id="WP_346754708.1">
    <property type="nucleotide sequence ID" value="NZ_JAUJEA010000012.1"/>
</dbReference>
<accession>A0ABT8KV86</accession>
<dbReference type="Proteomes" id="UP001172082">
    <property type="component" value="Unassembled WGS sequence"/>
</dbReference>
<organism evidence="1 2">
    <name type="scientific">Splendidivirga corallicola</name>
    <dbReference type="NCBI Taxonomy" id="3051826"/>
    <lineage>
        <taxon>Bacteria</taxon>
        <taxon>Pseudomonadati</taxon>
        <taxon>Bacteroidota</taxon>
        <taxon>Cytophagia</taxon>
        <taxon>Cytophagales</taxon>
        <taxon>Splendidivirgaceae</taxon>
        <taxon>Splendidivirga</taxon>
    </lineage>
</organism>
<protein>
    <recommendedName>
        <fullName evidence="3">Lipoprotein</fullName>
    </recommendedName>
</protein>
<evidence type="ECO:0008006" key="3">
    <source>
        <dbReference type="Google" id="ProtNLM"/>
    </source>
</evidence>
<comment type="caution">
    <text evidence="1">The sequence shown here is derived from an EMBL/GenBank/DDBJ whole genome shotgun (WGS) entry which is preliminary data.</text>
</comment>
<proteinExistence type="predicted"/>
<dbReference type="EMBL" id="JAUJEA010000012">
    <property type="protein sequence ID" value="MDN5204685.1"/>
    <property type="molecule type" value="Genomic_DNA"/>
</dbReference>
<reference evidence="1" key="1">
    <citation type="submission" date="2023-06" db="EMBL/GenBank/DDBJ databases">
        <title>Genomic of Parafulvivirga corallium.</title>
        <authorList>
            <person name="Wang G."/>
        </authorList>
    </citation>
    <scope>NUCLEOTIDE SEQUENCE</scope>
    <source>
        <strain evidence="1">BMA10</strain>
    </source>
</reference>
<sequence>MKKIFLFVFIMPLMVCCTIEEKVSKNLQKPNPTEQHLKDKAELQDILTEKIQVKKNARISITPRIEVPFEEWMKNFEYYQDLRYGEMMDNFKKRHPEALNADGSFNDFFDIRFKKHHDLLMDAFTQIEREETILIKQGKDPGEYCERLKNKFKELEIDLDWATHDLNYFENLRKMNTLAHEDFKQQLTLE</sequence>
<evidence type="ECO:0000313" key="1">
    <source>
        <dbReference type="EMBL" id="MDN5204685.1"/>
    </source>
</evidence>
<evidence type="ECO:0000313" key="2">
    <source>
        <dbReference type="Proteomes" id="UP001172082"/>
    </source>
</evidence>
<gene>
    <name evidence="1" type="ORF">QQ008_25060</name>
</gene>
<keyword evidence="2" id="KW-1185">Reference proteome</keyword>